<dbReference type="Pfam" id="PF03576">
    <property type="entry name" value="Peptidase_S58"/>
    <property type="match status" value="1"/>
</dbReference>
<gene>
    <name evidence="2" type="ORF">ACFMB1_14450</name>
</gene>
<protein>
    <submittedName>
        <fullName evidence="2">P1 family peptidase</fullName>
    </submittedName>
</protein>
<comment type="similarity">
    <text evidence="1">Belongs to the peptidase S58 family.</text>
</comment>
<dbReference type="InterPro" id="IPR005321">
    <property type="entry name" value="Peptidase_S58_DmpA"/>
</dbReference>
<dbReference type="PANTHER" id="PTHR36512:SF3">
    <property type="entry name" value="BLR5678 PROTEIN"/>
    <property type="match status" value="1"/>
</dbReference>
<dbReference type="PANTHER" id="PTHR36512">
    <property type="entry name" value="D-AMINOPEPTIDASE"/>
    <property type="match status" value="1"/>
</dbReference>
<evidence type="ECO:0000313" key="3">
    <source>
        <dbReference type="Proteomes" id="UP001596116"/>
    </source>
</evidence>
<dbReference type="InterPro" id="IPR016117">
    <property type="entry name" value="ArgJ-like_dom_sf"/>
</dbReference>
<accession>A0ABW1L1F2</accession>
<reference evidence="2 3" key="1">
    <citation type="submission" date="2024-09" db="EMBL/GenBank/DDBJ databases">
        <authorList>
            <person name="Zhang Z.-H."/>
        </authorList>
    </citation>
    <scope>NUCLEOTIDE SEQUENCE [LARGE SCALE GENOMIC DNA]</scope>
    <source>
        <strain evidence="2 3">HHTR114</strain>
    </source>
</reference>
<organism evidence="2 3">
    <name type="scientific">Hyphococcus aureus</name>
    <dbReference type="NCBI Taxonomy" id="2666033"/>
    <lineage>
        <taxon>Bacteria</taxon>
        <taxon>Pseudomonadati</taxon>
        <taxon>Pseudomonadota</taxon>
        <taxon>Alphaproteobacteria</taxon>
        <taxon>Parvularculales</taxon>
        <taxon>Parvularculaceae</taxon>
        <taxon>Hyphococcus</taxon>
    </lineage>
</organism>
<dbReference type="EMBL" id="JBHPON010000002">
    <property type="protein sequence ID" value="MFC6036756.1"/>
    <property type="molecule type" value="Genomic_DNA"/>
</dbReference>
<dbReference type="RefSeq" id="WP_379882002.1">
    <property type="nucleotide sequence ID" value="NZ_JBHPON010000002.1"/>
</dbReference>
<name>A0ABW1L1F2_9PROT</name>
<dbReference type="CDD" id="cd02252">
    <property type="entry name" value="nylC_like"/>
    <property type="match status" value="1"/>
</dbReference>
<evidence type="ECO:0000256" key="1">
    <source>
        <dbReference type="ARBA" id="ARBA00007068"/>
    </source>
</evidence>
<proteinExistence type="inferred from homology"/>
<dbReference type="Gene3D" id="3.60.70.12">
    <property type="entry name" value="L-amino peptidase D-ALA esterase/amidase"/>
    <property type="match status" value="1"/>
</dbReference>
<dbReference type="Proteomes" id="UP001596116">
    <property type="component" value="Unassembled WGS sequence"/>
</dbReference>
<keyword evidence="3" id="KW-1185">Reference proteome</keyword>
<comment type="caution">
    <text evidence="2">The sequence shown here is derived from an EMBL/GenBank/DDBJ whole genome shotgun (WGS) entry which is preliminary data.</text>
</comment>
<evidence type="ECO:0000313" key="2">
    <source>
        <dbReference type="EMBL" id="MFC6036756.1"/>
    </source>
</evidence>
<sequence length="334" mass="34329">MSDDILKPGPRNLITDVTGVSVGNATDEKVQTGVTVLRCAHAFIAAADVRGGAPGTREIDVLSSENLVGRADAIVLTGGSVFGLAAADGAASALSVDGVGLKLSDKGPAIPIVPAAVLHDLGNDGDKQWGETPPYRVLGMKAARNAGAEFELGSEGAGRGAMAGVIKGGLGSASLVLENGVTVGALVAANPVGSVYMADGETFHAWPYEIRGEFGGKSPPTLHELPEPFPDFSRLHFRAKAGANTTIAIVATNADLTNVEAKRIAMMAHDGIARAVRPAHTAFDGDIVFAIATAEKELPFDPEPLRHGLVVRIGAAASDCLTRAIARAIYEARD</sequence>
<dbReference type="SUPFAM" id="SSF56266">
    <property type="entry name" value="DmpA/ArgJ-like"/>
    <property type="match status" value="1"/>
</dbReference>